<evidence type="ECO:0000256" key="11">
    <source>
        <dbReference type="ARBA" id="ARBA00023295"/>
    </source>
</evidence>
<dbReference type="EMBL" id="AMQN01033152">
    <property type="status" value="NOT_ANNOTATED_CDS"/>
    <property type="molecule type" value="Genomic_DNA"/>
</dbReference>
<organism evidence="16">
    <name type="scientific">Capitella teleta</name>
    <name type="common">Polychaete worm</name>
    <dbReference type="NCBI Taxonomy" id="283909"/>
    <lineage>
        <taxon>Eukaryota</taxon>
        <taxon>Metazoa</taxon>
        <taxon>Spiralia</taxon>
        <taxon>Lophotrochozoa</taxon>
        <taxon>Annelida</taxon>
        <taxon>Polychaeta</taxon>
        <taxon>Sedentaria</taxon>
        <taxon>Scolecida</taxon>
        <taxon>Capitellidae</taxon>
        <taxon>Capitella</taxon>
    </lineage>
</organism>
<dbReference type="STRING" id="283909.R7T654"/>
<dbReference type="EnsemblMetazoa" id="CapteT181793">
    <property type="protein sequence ID" value="CapteP181793"/>
    <property type="gene ID" value="CapteG181793"/>
</dbReference>
<gene>
    <name evidence="16" type="ORF">CAPTEDRAFT_181793</name>
</gene>
<dbReference type="InterPro" id="IPR012341">
    <property type="entry name" value="6hp_glycosidase-like_sf"/>
</dbReference>
<dbReference type="AlphaFoldDB" id="R7T654"/>
<evidence type="ECO:0000313" key="16">
    <source>
        <dbReference type="EMBL" id="ELT88875.1"/>
    </source>
</evidence>
<dbReference type="EMBL" id="KB311651">
    <property type="protein sequence ID" value="ELT88875.1"/>
    <property type="molecule type" value="Genomic_DNA"/>
</dbReference>
<dbReference type="InterPro" id="IPR004888">
    <property type="entry name" value="Glycoside_hydrolase_63"/>
</dbReference>
<comment type="pathway">
    <text evidence="2">Glycan metabolism; N-glycan degradation.</text>
</comment>
<dbReference type="OrthoDB" id="410058at2759"/>
<comment type="function">
    <text evidence="13">Cleaves the distal alpha 1,2-linked glucose residue from the Glc(3)Man(9)GlcNAc(2) oligosaccharide precursor.</text>
</comment>
<accession>R7T654</accession>
<keyword evidence="5 13" id="KW-0378">Hydrolase</keyword>
<name>R7T654_CAPTE</name>
<evidence type="ECO:0000256" key="13">
    <source>
        <dbReference type="RuleBase" id="RU368089"/>
    </source>
</evidence>
<evidence type="ECO:0000256" key="3">
    <source>
        <dbReference type="ARBA" id="ARBA00010833"/>
    </source>
</evidence>
<feature type="domain" description="Glycosyl hydrolase family 63 N-terminal" evidence="15">
    <location>
        <begin position="57"/>
        <end position="208"/>
    </location>
</feature>
<dbReference type="PANTHER" id="PTHR10412">
    <property type="entry name" value="MANNOSYL-OLIGOSACCHARIDE GLUCOSIDASE"/>
    <property type="match status" value="1"/>
</dbReference>
<keyword evidence="10" id="KW-0325">Glycoprotein</keyword>
<evidence type="ECO:0000256" key="9">
    <source>
        <dbReference type="ARBA" id="ARBA00023136"/>
    </source>
</evidence>
<dbReference type="EMBL" id="AMQN01033153">
    <property type="status" value="NOT_ANNOTATED_CDS"/>
    <property type="molecule type" value="Genomic_DNA"/>
</dbReference>
<evidence type="ECO:0000256" key="12">
    <source>
        <dbReference type="ARBA" id="ARBA00038888"/>
    </source>
</evidence>
<keyword evidence="7" id="KW-0735">Signal-anchor</keyword>
<evidence type="ECO:0000256" key="2">
    <source>
        <dbReference type="ARBA" id="ARBA00004740"/>
    </source>
</evidence>
<evidence type="ECO:0000259" key="15">
    <source>
        <dbReference type="Pfam" id="PF16923"/>
    </source>
</evidence>
<keyword evidence="11 13" id="KW-0326">Glycosidase</keyword>
<evidence type="ECO:0000256" key="6">
    <source>
        <dbReference type="ARBA" id="ARBA00022824"/>
    </source>
</evidence>
<evidence type="ECO:0000259" key="14">
    <source>
        <dbReference type="Pfam" id="PF03200"/>
    </source>
</evidence>
<dbReference type="InterPro" id="IPR008928">
    <property type="entry name" value="6-hairpin_glycosidase_sf"/>
</dbReference>
<keyword evidence="6 13" id="KW-0256">Endoplasmic reticulum</keyword>
<dbReference type="InterPro" id="IPR031631">
    <property type="entry name" value="Glyco_hydro_63N"/>
</dbReference>
<keyword evidence="8 13" id="KW-1133">Transmembrane helix</keyword>
<feature type="domain" description="Glycosyl hydrolase family 63 C-terminal" evidence="14">
    <location>
        <begin position="264"/>
        <end position="734"/>
    </location>
</feature>
<reference evidence="17" key="3">
    <citation type="submission" date="2015-06" db="UniProtKB">
        <authorList>
            <consortium name="EnsemblMetazoa"/>
        </authorList>
    </citation>
    <scope>IDENTIFICATION</scope>
</reference>
<dbReference type="PANTHER" id="PTHR10412:SF11">
    <property type="entry name" value="MANNOSYL-OLIGOSACCHARIDE GLUCOSIDASE"/>
    <property type="match status" value="1"/>
</dbReference>
<sequence length="736" mass="84778">MDRSSKIILVLFPVAIICGILYVHHHAQLRDRIKTPLDAPKIIDPLATSAAMDPHRFWGSYRSGLYFGLKTRSPQSPVVGLMWMQQFGEEMPPPLRHWCDQGDRLPMYGWVAHDGANFGLHEILDQFYTVSTDFVKHPGGSHGGDWSARIRVNPRVQNAIISLYFYMALDGSGYVSQDIKASRLQSISGNSVDLGNFELKFPKSEKKGVKYDYLVTHAPSLAVLKETVGRNLVLKQWDNSKSIQYIALAGHRLPQNIEDPNFIKFENTFHLKQKGFDAEHFGFAQAMLSNMLGGIGYFYGSSKVQSPYNKEPIEYWPAALYTAVPSRSSFPRGFLWDEGFHNLLIFKWDQEFSMDIIGHWLDLMNTEGWIPREQILGDDSRARVPDEFIVQHNSNANPPTLFLPLQTIVKRLIKSTDPKHRVYLENLFPRLKAWYKWFNTTQQGPLPLSYRWKGRNADAIKEINPKTLTSGLDDYPRASHPTDQERHLDLRCWMALASNVMMDIAQTLGQPYAEYEATYNLLTDNDLLDTLHWSERTQRYSDFGLHTDAVKLERPKVKNLQPGQRPPQLDKQRVVKKDPKYQFVDSTFGYVSLFPFLLRILQPESLKLGRVLTDLQDPSLLWTQFGLRSLAKTSPLYKKHNSEHDPPYWRGSIWININYLAVKALHHYAEEIGPYQNRARSIYQELRTNIINNIYKQYRSTGFIWENYDDVTGKGQGVHPFTGWSALVVAIMAEEY</sequence>
<evidence type="ECO:0000256" key="1">
    <source>
        <dbReference type="ARBA" id="ARBA00004648"/>
    </source>
</evidence>
<keyword evidence="18" id="KW-1185">Reference proteome</keyword>
<reference evidence="16 18" key="2">
    <citation type="journal article" date="2013" name="Nature">
        <title>Insights into bilaterian evolution from three spiralian genomes.</title>
        <authorList>
            <person name="Simakov O."/>
            <person name="Marletaz F."/>
            <person name="Cho S.J."/>
            <person name="Edsinger-Gonzales E."/>
            <person name="Havlak P."/>
            <person name="Hellsten U."/>
            <person name="Kuo D.H."/>
            <person name="Larsson T."/>
            <person name="Lv J."/>
            <person name="Arendt D."/>
            <person name="Savage R."/>
            <person name="Osoegawa K."/>
            <person name="de Jong P."/>
            <person name="Grimwood J."/>
            <person name="Chapman J.A."/>
            <person name="Shapiro H."/>
            <person name="Aerts A."/>
            <person name="Otillar R.P."/>
            <person name="Terry A.Y."/>
            <person name="Boore J.L."/>
            <person name="Grigoriev I.V."/>
            <person name="Lindberg D.R."/>
            <person name="Seaver E.C."/>
            <person name="Weisblat D.A."/>
            <person name="Putnam N.H."/>
            <person name="Rokhsar D.S."/>
        </authorList>
    </citation>
    <scope>NUCLEOTIDE SEQUENCE</scope>
    <source>
        <strain evidence="16 18">I ESC-2004</strain>
    </source>
</reference>
<dbReference type="FunFam" id="1.50.10.10:FF:000009">
    <property type="entry name" value="mannosyl-oligosaccharide glucosidase"/>
    <property type="match status" value="1"/>
</dbReference>
<comment type="catalytic activity">
    <reaction evidence="13">
        <text>N(4)-(alpha-D-Glc-(1-&gt;2)-alpha-D-Glc-(1-&gt;3)-alpha-D-Glc-(1-&gt;3)-alpha-D-Man-(1-&gt;2)-alpha-D-Man-(1-&gt;2)-alpha-D-Man-(1-&gt;3)-[alpha-D-Man-(1-&gt;2)-alpha-D-Man-(1-&gt;3)-[alpha-D-Man-(1-&gt;2)-alpha-D-Man-(1-&gt;6)]-alpha-D-Man-(1-&gt;6)]-beta-D-Man-(1-&gt;4)-beta-D-GlcNAc-(1-&gt;4)-beta-D-GlcNAc)-L-asparaginyl-[protein] + H2O = N(4)-(alpha-D-Glc-(1-&gt;3)-alpha-D-Glc-(1-&gt;3)-alpha-D-Man-(1-&gt;2)-alpha-D-Man-(1-&gt;2)-alpha-D-Man-(1-&gt;3)-[alpha-D-Man-(1-&gt;2)-alpha-D-Man-(1-&gt;3)-[alpha-D-Man-(1-&gt;2)-alpha-D-Man-(1-&gt;6)]-alpha-D-Man-(1-&gt;6)]-beta-D-Man-(1-&gt;4)-beta-D-GlcNAc-(1-&gt;4)-beta-D-GlcNAc)-L-asparaginyl-[protein] + beta-D-glucose</text>
        <dbReference type="Rhea" id="RHEA:55988"/>
        <dbReference type="Rhea" id="RHEA-COMP:12806"/>
        <dbReference type="Rhea" id="RHEA-COMP:14355"/>
        <dbReference type="ChEBI" id="CHEBI:15377"/>
        <dbReference type="ChEBI" id="CHEBI:15903"/>
        <dbReference type="ChEBI" id="CHEBI:59082"/>
        <dbReference type="ChEBI" id="CHEBI:132537"/>
        <dbReference type="EC" id="3.2.1.106"/>
    </reaction>
</comment>
<comment type="subcellular location">
    <subcellularLocation>
        <location evidence="1 13">Endoplasmic reticulum membrane</location>
        <topology evidence="1 13">Single-pass type II membrane protein</topology>
    </subcellularLocation>
</comment>
<feature type="transmembrane region" description="Helical" evidence="13">
    <location>
        <begin position="7"/>
        <end position="25"/>
    </location>
</feature>
<comment type="similarity">
    <text evidence="3 13">Belongs to the glycosyl hydrolase 63 family.</text>
</comment>
<evidence type="ECO:0000256" key="5">
    <source>
        <dbReference type="ARBA" id="ARBA00022801"/>
    </source>
</evidence>
<evidence type="ECO:0000313" key="17">
    <source>
        <dbReference type="EnsemblMetazoa" id="CapteP181793"/>
    </source>
</evidence>
<dbReference type="InterPro" id="IPR031335">
    <property type="entry name" value="Glyco_hydro_63_C"/>
</dbReference>
<evidence type="ECO:0000313" key="18">
    <source>
        <dbReference type="Proteomes" id="UP000014760"/>
    </source>
</evidence>
<dbReference type="FunCoup" id="R7T654">
    <property type="interactions" value="1319"/>
</dbReference>
<reference evidence="18" key="1">
    <citation type="submission" date="2012-12" db="EMBL/GenBank/DDBJ databases">
        <authorList>
            <person name="Hellsten U."/>
            <person name="Grimwood J."/>
            <person name="Chapman J.A."/>
            <person name="Shapiro H."/>
            <person name="Aerts A."/>
            <person name="Otillar R.P."/>
            <person name="Terry A.Y."/>
            <person name="Boore J.L."/>
            <person name="Simakov O."/>
            <person name="Marletaz F."/>
            <person name="Cho S.-J."/>
            <person name="Edsinger-Gonzales E."/>
            <person name="Havlak P."/>
            <person name="Kuo D.-H."/>
            <person name="Larsson T."/>
            <person name="Lv J."/>
            <person name="Arendt D."/>
            <person name="Savage R."/>
            <person name="Osoegawa K."/>
            <person name="de Jong P."/>
            <person name="Lindberg D.R."/>
            <person name="Seaver E.C."/>
            <person name="Weisblat D.A."/>
            <person name="Putnam N.H."/>
            <person name="Grigoriev I.V."/>
            <person name="Rokhsar D.S."/>
        </authorList>
    </citation>
    <scope>NUCLEOTIDE SEQUENCE</scope>
    <source>
        <strain evidence="18">I ESC-2004</strain>
    </source>
</reference>
<protein>
    <recommendedName>
        <fullName evidence="12 13">Mannosyl-oligosaccharide glucosidase</fullName>
        <ecNumber evidence="12 13">3.2.1.106</ecNumber>
    </recommendedName>
</protein>
<dbReference type="GO" id="GO:0009311">
    <property type="term" value="P:oligosaccharide metabolic process"/>
    <property type="evidence" value="ECO:0007669"/>
    <property type="project" value="UniProtKB-UniRule"/>
</dbReference>
<dbReference type="HOGENOM" id="CLU_007380_1_0_1"/>
<evidence type="ECO:0000256" key="4">
    <source>
        <dbReference type="ARBA" id="ARBA00022692"/>
    </source>
</evidence>
<evidence type="ECO:0000256" key="7">
    <source>
        <dbReference type="ARBA" id="ARBA00022968"/>
    </source>
</evidence>
<dbReference type="OMA" id="FNWYNTT"/>
<dbReference type="SUPFAM" id="SSF48208">
    <property type="entry name" value="Six-hairpin glycosidases"/>
    <property type="match status" value="1"/>
</dbReference>
<dbReference type="Pfam" id="PF03200">
    <property type="entry name" value="Glyco_hydro_63"/>
    <property type="match status" value="1"/>
</dbReference>
<evidence type="ECO:0000256" key="10">
    <source>
        <dbReference type="ARBA" id="ARBA00023180"/>
    </source>
</evidence>
<dbReference type="Pfam" id="PF16923">
    <property type="entry name" value="Glyco_hydro_63N"/>
    <property type="match status" value="1"/>
</dbReference>
<keyword evidence="4 13" id="KW-0812">Transmembrane</keyword>
<dbReference type="EC" id="3.2.1.106" evidence="12 13"/>
<dbReference type="Proteomes" id="UP000014760">
    <property type="component" value="Unassembled WGS sequence"/>
</dbReference>
<dbReference type="GO" id="GO:0004573">
    <property type="term" value="F:Glc3Man9GlcNAc2 oligosaccharide glucosidase activity"/>
    <property type="evidence" value="ECO:0007669"/>
    <property type="project" value="UniProtKB-UniRule"/>
</dbReference>
<dbReference type="GO" id="GO:0006487">
    <property type="term" value="P:protein N-linked glycosylation"/>
    <property type="evidence" value="ECO:0007669"/>
    <property type="project" value="UniProtKB-UniRule"/>
</dbReference>
<dbReference type="GO" id="GO:0005789">
    <property type="term" value="C:endoplasmic reticulum membrane"/>
    <property type="evidence" value="ECO:0007669"/>
    <property type="project" value="UniProtKB-SubCell"/>
</dbReference>
<dbReference type="Gene3D" id="1.50.10.10">
    <property type="match status" value="1"/>
</dbReference>
<evidence type="ECO:0000256" key="8">
    <source>
        <dbReference type="ARBA" id="ARBA00022989"/>
    </source>
</evidence>
<keyword evidence="9 13" id="KW-0472">Membrane</keyword>
<proteinExistence type="inferred from homology"/>